<dbReference type="EMBL" id="UINC01061782">
    <property type="protein sequence ID" value="SVB87715.1"/>
    <property type="molecule type" value="Genomic_DNA"/>
</dbReference>
<organism evidence="1">
    <name type="scientific">marine metagenome</name>
    <dbReference type="NCBI Taxonomy" id="408172"/>
    <lineage>
        <taxon>unclassified sequences</taxon>
        <taxon>metagenomes</taxon>
        <taxon>ecological metagenomes</taxon>
    </lineage>
</organism>
<gene>
    <name evidence="1" type="ORF">METZ01_LOCUS240569</name>
</gene>
<feature type="non-terminal residue" evidence="1">
    <location>
        <position position="1"/>
    </location>
</feature>
<dbReference type="AlphaFoldDB" id="A0A382HKX1"/>
<evidence type="ECO:0008006" key="2">
    <source>
        <dbReference type="Google" id="ProtNLM"/>
    </source>
</evidence>
<protein>
    <recommendedName>
        <fullName evidence="2">ERAP1-like C-terminal domain-containing protein</fullName>
    </recommendedName>
</protein>
<name>A0A382HKX1_9ZZZZ</name>
<accession>A0A382HKX1</accession>
<evidence type="ECO:0000313" key="1">
    <source>
        <dbReference type="EMBL" id="SVB87715.1"/>
    </source>
</evidence>
<reference evidence="1" key="1">
    <citation type="submission" date="2018-05" db="EMBL/GenBank/DDBJ databases">
        <authorList>
            <person name="Lanie J.A."/>
            <person name="Ng W.-L."/>
            <person name="Kazmierczak K.M."/>
            <person name="Andrzejewski T.M."/>
            <person name="Davidsen T.M."/>
            <person name="Wayne K.J."/>
            <person name="Tettelin H."/>
            <person name="Glass J.I."/>
            <person name="Rusch D."/>
            <person name="Podicherti R."/>
            <person name="Tsui H.-C.T."/>
            <person name="Winkler M.E."/>
        </authorList>
    </citation>
    <scope>NUCLEOTIDE SEQUENCE</scope>
</reference>
<proteinExistence type="predicted"/>
<sequence length="312" mass="36606">YGYYKMDPLSRSFLLENLPKINDSYLRGIIWLNLWDDMLYGNIKPVDMIELCINALKTENDILNTQRILVRLNSTFWNFLTKDQRQVKADELESILRFHMNESTTLTNRSMFFRSLRSMILTDNGYEWLKSIWMKTDSIKGLTLSERDYITIASELALRGKDDNQKILTAQLNRISNPDRKSRFKFIMPSLSNDLIVRDNFFEFIKKEENRAVEPWVQSAVAYLHHPLRSKESEKYIRPSLELLEEIQRTGDIFFPARFVNATLSGHQSVSTSNIVNQFLEDYPNYSPPLKLKILQAADNLFRASIIIEQID</sequence>